<protein>
    <submittedName>
        <fullName evidence="2">Uncharacterized protein</fullName>
    </submittedName>
</protein>
<dbReference type="Proteomes" id="UP001432322">
    <property type="component" value="Unassembled WGS sequence"/>
</dbReference>
<proteinExistence type="predicted"/>
<comment type="caution">
    <text evidence="2">The sequence shown here is derived from an EMBL/GenBank/DDBJ whole genome shotgun (WGS) entry which is preliminary data.</text>
</comment>
<evidence type="ECO:0000256" key="1">
    <source>
        <dbReference type="SAM" id="MobiDB-lite"/>
    </source>
</evidence>
<evidence type="ECO:0000313" key="3">
    <source>
        <dbReference type="Proteomes" id="UP001432322"/>
    </source>
</evidence>
<accession>A0AAV5WQB1</accession>
<feature type="region of interest" description="Disordered" evidence="1">
    <location>
        <begin position="1"/>
        <end position="27"/>
    </location>
</feature>
<organism evidence="2 3">
    <name type="scientific">Pristionchus fissidentatus</name>
    <dbReference type="NCBI Taxonomy" id="1538716"/>
    <lineage>
        <taxon>Eukaryota</taxon>
        <taxon>Metazoa</taxon>
        <taxon>Ecdysozoa</taxon>
        <taxon>Nematoda</taxon>
        <taxon>Chromadorea</taxon>
        <taxon>Rhabditida</taxon>
        <taxon>Rhabditina</taxon>
        <taxon>Diplogasteromorpha</taxon>
        <taxon>Diplogasteroidea</taxon>
        <taxon>Neodiplogasteridae</taxon>
        <taxon>Pristionchus</taxon>
    </lineage>
</organism>
<reference evidence="2" key="1">
    <citation type="submission" date="2023-10" db="EMBL/GenBank/DDBJ databases">
        <title>Genome assembly of Pristionchus species.</title>
        <authorList>
            <person name="Yoshida K."/>
            <person name="Sommer R.J."/>
        </authorList>
    </citation>
    <scope>NUCLEOTIDE SEQUENCE</scope>
    <source>
        <strain evidence="2">RS5133</strain>
    </source>
</reference>
<gene>
    <name evidence="2" type="ORF">PFISCL1PPCAC_24498</name>
</gene>
<evidence type="ECO:0000313" key="2">
    <source>
        <dbReference type="EMBL" id="GMT33201.1"/>
    </source>
</evidence>
<keyword evidence="3" id="KW-1185">Reference proteome</keyword>
<feature type="non-terminal residue" evidence="2">
    <location>
        <position position="66"/>
    </location>
</feature>
<feature type="non-terminal residue" evidence="2">
    <location>
        <position position="1"/>
    </location>
</feature>
<dbReference type="AlphaFoldDB" id="A0AAV5WQB1"/>
<feature type="compositionally biased region" description="Basic and acidic residues" evidence="1">
    <location>
        <begin position="13"/>
        <end position="23"/>
    </location>
</feature>
<dbReference type="EMBL" id="BTSY01000006">
    <property type="protein sequence ID" value="GMT33201.1"/>
    <property type="molecule type" value="Genomic_DNA"/>
</dbReference>
<sequence length="66" mass="7205">LSRFFFLPSTRGARSDSDDRSEGVDCSSCPSRPHLHSAVSPLHLFPDSTMTSSVSSFFLPSRASSR</sequence>
<name>A0AAV5WQB1_9BILA</name>